<dbReference type="InterPro" id="IPR004827">
    <property type="entry name" value="bZIP"/>
</dbReference>
<dbReference type="EMBL" id="VIBQ01000014">
    <property type="protein sequence ID" value="KAB8349586.1"/>
    <property type="molecule type" value="Genomic_DNA"/>
</dbReference>
<dbReference type="Proteomes" id="UP000327013">
    <property type="component" value="Unassembled WGS sequence"/>
</dbReference>
<reference evidence="3 4" key="1">
    <citation type="submission" date="2019-06" db="EMBL/GenBank/DDBJ databases">
        <title>A chromosomal-level reference genome of Carpinus fangiana (Coryloideae, Betulaceae).</title>
        <authorList>
            <person name="Yang X."/>
            <person name="Wang Z."/>
            <person name="Zhang L."/>
            <person name="Hao G."/>
            <person name="Liu J."/>
            <person name="Yang Y."/>
        </authorList>
    </citation>
    <scope>NUCLEOTIDE SEQUENCE [LARGE SCALE GENOMIC DNA]</scope>
    <source>
        <strain evidence="3">Cfa_2016G</strain>
        <tissue evidence="3">Leaf</tissue>
    </source>
</reference>
<proteinExistence type="predicted"/>
<organism evidence="3 4">
    <name type="scientific">Carpinus fangiana</name>
    <dbReference type="NCBI Taxonomy" id="176857"/>
    <lineage>
        <taxon>Eukaryota</taxon>
        <taxon>Viridiplantae</taxon>
        <taxon>Streptophyta</taxon>
        <taxon>Embryophyta</taxon>
        <taxon>Tracheophyta</taxon>
        <taxon>Spermatophyta</taxon>
        <taxon>Magnoliopsida</taxon>
        <taxon>eudicotyledons</taxon>
        <taxon>Gunneridae</taxon>
        <taxon>Pentapetalae</taxon>
        <taxon>rosids</taxon>
        <taxon>fabids</taxon>
        <taxon>Fagales</taxon>
        <taxon>Betulaceae</taxon>
        <taxon>Carpinus</taxon>
    </lineage>
</organism>
<evidence type="ECO:0000313" key="4">
    <source>
        <dbReference type="Proteomes" id="UP000327013"/>
    </source>
</evidence>
<protein>
    <recommendedName>
        <fullName evidence="2">BZIP domain-containing protein</fullName>
    </recommendedName>
</protein>
<comment type="caution">
    <text evidence="3">The sequence shown here is derived from an EMBL/GenBank/DDBJ whole genome shotgun (WGS) entry which is preliminary data.</text>
</comment>
<feature type="coiled-coil region" evidence="1">
    <location>
        <begin position="146"/>
        <end position="187"/>
    </location>
</feature>
<dbReference type="AlphaFoldDB" id="A0A5N6KW21"/>
<dbReference type="PROSITE" id="PS00036">
    <property type="entry name" value="BZIP_BASIC"/>
    <property type="match status" value="1"/>
</dbReference>
<evidence type="ECO:0000259" key="2">
    <source>
        <dbReference type="PROSITE" id="PS00036"/>
    </source>
</evidence>
<gene>
    <name evidence="3" type="ORF">FH972_023610</name>
</gene>
<accession>A0A5N6KW21</accession>
<dbReference type="GO" id="GO:0003700">
    <property type="term" value="F:DNA-binding transcription factor activity"/>
    <property type="evidence" value="ECO:0007669"/>
    <property type="project" value="InterPro"/>
</dbReference>
<dbReference type="SUPFAM" id="SSF57959">
    <property type="entry name" value="Leucine zipper domain"/>
    <property type="match status" value="1"/>
</dbReference>
<keyword evidence="1" id="KW-0175">Coiled coil</keyword>
<name>A0A5N6KW21_9ROSI</name>
<evidence type="ECO:0000256" key="1">
    <source>
        <dbReference type="SAM" id="Coils"/>
    </source>
</evidence>
<keyword evidence="4" id="KW-1185">Reference proteome</keyword>
<evidence type="ECO:0000313" key="3">
    <source>
        <dbReference type="EMBL" id="KAB8349586.1"/>
    </source>
</evidence>
<sequence length="206" mass="22704">METAMTVMNADQQHDVVPQIHLDGGMPWDFSANVVDESFSFGIDNLPHGNALVESPSNLNEEFEAFDDASEEGQLLAALSNESSTLHNQQYCPATAVPTVDANIPRHLQTLSTPAVSFQDPWSIHRSQYPSDAAVPSVGVKTLRNREAAERSRNKIKNEVTDLRVECQQQKEQLEAQARHIAMLEQQLQQCGVHVSPFAGQVTLDG</sequence>
<dbReference type="InterPro" id="IPR046347">
    <property type="entry name" value="bZIP_sf"/>
</dbReference>
<dbReference type="CDD" id="cd14686">
    <property type="entry name" value="bZIP"/>
    <property type="match status" value="1"/>
</dbReference>
<feature type="domain" description="BZIP" evidence="2">
    <location>
        <begin position="141"/>
        <end position="155"/>
    </location>
</feature>